<dbReference type="EMBL" id="LGIQ01000009">
    <property type="protein sequence ID" value="KNB70456.1"/>
    <property type="molecule type" value="Genomic_DNA"/>
</dbReference>
<accession>A0A0K9YP52</accession>
<evidence type="ECO:0000256" key="1">
    <source>
        <dbReference type="SAM" id="MobiDB-lite"/>
    </source>
</evidence>
<reference evidence="2 5" key="3">
    <citation type="submission" date="2019-06" db="EMBL/GenBank/DDBJ databases">
        <title>Whole genome shotgun sequence of Brevibacillus reuszeri NBRC 15719.</title>
        <authorList>
            <person name="Hosoyama A."/>
            <person name="Uohara A."/>
            <person name="Ohji S."/>
            <person name="Ichikawa N."/>
        </authorList>
    </citation>
    <scope>NUCLEOTIDE SEQUENCE [LARGE SCALE GENOMIC DNA]</scope>
    <source>
        <strain evidence="2 5">NBRC 15719</strain>
    </source>
</reference>
<sequence length="295" mass="32571">MDSLDKALPEVSVIIPAGDESSSIIQTIQMARKLTSALEVIVVCPGQKTYTTQKAWMLGARVVHSHSVITYDEGRSLGAMHAKGKTLLFLDERVRATSVLLTRIIDATNKGWDVVLTAYTPASSKSKPSSQRMAARFLNCISGKTELGAASLCFVPYALKQRAIERLGHQLLRTPPLALAFAGKAGLNITSIPSKTPLKWNKEADHTMRKQTQVILQEHAEAIRFLLQEKGQRAGLPDGDRFRILLQAPGLLHLRSVFYQEPSEREGNGWGAKRKAKCSPHKKAGSRAHKKFRKK</sequence>
<dbReference type="OrthoDB" id="2902148at2"/>
<organism evidence="3 4">
    <name type="scientific">Brevibacillus reuszeri</name>
    <dbReference type="NCBI Taxonomy" id="54915"/>
    <lineage>
        <taxon>Bacteria</taxon>
        <taxon>Bacillati</taxon>
        <taxon>Bacillota</taxon>
        <taxon>Bacilli</taxon>
        <taxon>Bacillales</taxon>
        <taxon>Paenibacillaceae</taxon>
        <taxon>Brevibacillus</taxon>
    </lineage>
</organism>
<evidence type="ECO:0000313" key="3">
    <source>
        <dbReference type="EMBL" id="KNB70456.1"/>
    </source>
</evidence>
<feature type="region of interest" description="Disordered" evidence="1">
    <location>
        <begin position="263"/>
        <end position="295"/>
    </location>
</feature>
<reference evidence="4" key="1">
    <citation type="submission" date="2015-07" db="EMBL/GenBank/DDBJ databases">
        <title>Genome sequencing project for genomic taxonomy and phylogenomics of Bacillus-like bacteria.</title>
        <authorList>
            <person name="Liu B."/>
            <person name="Wang J."/>
            <person name="Zhu Y."/>
            <person name="Liu G."/>
            <person name="Chen Q."/>
            <person name="Chen Z."/>
            <person name="Lan J."/>
            <person name="Che J."/>
            <person name="Ge C."/>
            <person name="Shi H."/>
            <person name="Pan Z."/>
            <person name="Liu X."/>
        </authorList>
    </citation>
    <scope>NUCLEOTIDE SEQUENCE [LARGE SCALE GENOMIC DNA]</scope>
    <source>
        <strain evidence="4">DSM 9887</strain>
    </source>
</reference>
<dbReference type="InterPro" id="IPR029044">
    <property type="entry name" value="Nucleotide-diphossugar_trans"/>
</dbReference>
<evidence type="ECO:0000313" key="4">
    <source>
        <dbReference type="Proteomes" id="UP000036834"/>
    </source>
</evidence>
<dbReference type="AlphaFoldDB" id="A0A0K9YP52"/>
<dbReference type="Proteomes" id="UP000036834">
    <property type="component" value="Unassembled WGS sequence"/>
</dbReference>
<evidence type="ECO:0000313" key="2">
    <source>
        <dbReference type="EMBL" id="GED71871.1"/>
    </source>
</evidence>
<dbReference type="Gene3D" id="3.90.550.10">
    <property type="entry name" value="Spore Coat Polysaccharide Biosynthesis Protein SpsA, Chain A"/>
    <property type="match status" value="1"/>
</dbReference>
<gene>
    <name evidence="3" type="ORF">ADS79_16110</name>
    <name evidence="2" type="ORF">BRE01_55730</name>
</gene>
<evidence type="ECO:0000313" key="5">
    <source>
        <dbReference type="Proteomes" id="UP000319578"/>
    </source>
</evidence>
<dbReference type="Proteomes" id="UP000319578">
    <property type="component" value="Unassembled WGS sequence"/>
</dbReference>
<feature type="compositionally biased region" description="Basic residues" evidence="1">
    <location>
        <begin position="272"/>
        <end position="295"/>
    </location>
</feature>
<dbReference type="EMBL" id="BJON01000023">
    <property type="protein sequence ID" value="GED71871.1"/>
    <property type="molecule type" value="Genomic_DNA"/>
</dbReference>
<dbReference type="SUPFAM" id="SSF53448">
    <property type="entry name" value="Nucleotide-diphospho-sugar transferases"/>
    <property type="match status" value="1"/>
</dbReference>
<keyword evidence="5" id="KW-1185">Reference proteome</keyword>
<comment type="caution">
    <text evidence="3">The sequence shown here is derived from an EMBL/GenBank/DDBJ whole genome shotgun (WGS) entry which is preliminary data.</text>
</comment>
<dbReference type="PATRIC" id="fig|54915.3.peg.2255"/>
<evidence type="ECO:0008006" key="6">
    <source>
        <dbReference type="Google" id="ProtNLM"/>
    </source>
</evidence>
<protein>
    <recommendedName>
        <fullName evidence="6">Glycosyltransferase</fullName>
    </recommendedName>
</protein>
<reference evidence="3" key="2">
    <citation type="submission" date="2015-07" db="EMBL/GenBank/DDBJ databases">
        <title>MeaNS - Measles Nucleotide Surveillance Program.</title>
        <authorList>
            <person name="Tran T."/>
            <person name="Druce J."/>
        </authorList>
    </citation>
    <scope>NUCLEOTIDE SEQUENCE</scope>
    <source>
        <strain evidence="3">DSM 9887</strain>
    </source>
</reference>
<dbReference type="RefSeq" id="WP_049739440.1">
    <property type="nucleotide sequence ID" value="NZ_BJON01000023.1"/>
</dbReference>
<dbReference type="STRING" id="54915.ADS79_16110"/>
<name>A0A0K9YP52_9BACL</name>
<proteinExistence type="predicted"/>